<evidence type="ECO:0000313" key="2">
    <source>
        <dbReference type="Proteomes" id="UP000824120"/>
    </source>
</evidence>
<name>A0A9J5WCZ5_SOLCO</name>
<gene>
    <name evidence="1" type="ORF">H5410_062957</name>
</gene>
<reference evidence="1 2" key="1">
    <citation type="submission" date="2020-09" db="EMBL/GenBank/DDBJ databases">
        <title>De no assembly of potato wild relative species, Solanum commersonii.</title>
        <authorList>
            <person name="Cho K."/>
        </authorList>
    </citation>
    <scope>NUCLEOTIDE SEQUENCE [LARGE SCALE GENOMIC DNA]</scope>
    <source>
        <strain evidence="1">LZ3.2</strain>
        <tissue evidence="1">Leaf</tissue>
    </source>
</reference>
<keyword evidence="2" id="KW-1185">Reference proteome</keyword>
<comment type="caution">
    <text evidence="1">The sequence shown here is derived from an EMBL/GenBank/DDBJ whole genome shotgun (WGS) entry which is preliminary data.</text>
</comment>
<dbReference type="Proteomes" id="UP000824120">
    <property type="component" value="Chromosome 12"/>
</dbReference>
<dbReference type="AlphaFoldDB" id="A0A9J5WCZ5"/>
<organism evidence="1 2">
    <name type="scientific">Solanum commersonii</name>
    <name type="common">Commerson's wild potato</name>
    <name type="synonym">Commerson's nightshade</name>
    <dbReference type="NCBI Taxonomy" id="4109"/>
    <lineage>
        <taxon>Eukaryota</taxon>
        <taxon>Viridiplantae</taxon>
        <taxon>Streptophyta</taxon>
        <taxon>Embryophyta</taxon>
        <taxon>Tracheophyta</taxon>
        <taxon>Spermatophyta</taxon>
        <taxon>Magnoliopsida</taxon>
        <taxon>eudicotyledons</taxon>
        <taxon>Gunneridae</taxon>
        <taxon>Pentapetalae</taxon>
        <taxon>asterids</taxon>
        <taxon>lamiids</taxon>
        <taxon>Solanales</taxon>
        <taxon>Solanaceae</taxon>
        <taxon>Solanoideae</taxon>
        <taxon>Solaneae</taxon>
        <taxon>Solanum</taxon>
    </lineage>
</organism>
<protein>
    <submittedName>
        <fullName evidence="1">Uncharacterized protein</fullName>
    </submittedName>
</protein>
<sequence>MKKGTETLCWEIWLFGKTWDFGYCRCFRIEKVLRAISRMARRKRPGPNEIRWNFGKTRTKREDAMNGGGVQWFRCIKTRVISKTVTTTGVSNC</sequence>
<dbReference type="OrthoDB" id="1306011at2759"/>
<evidence type="ECO:0000313" key="1">
    <source>
        <dbReference type="EMBL" id="KAG5573191.1"/>
    </source>
</evidence>
<accession>A0A9J5WCZ5</accession>
<dbReference type="EMBL" id="JACXVP010000012">
    <property type="protein sequence ID" value="KAG5573191.1"/>
    <property type="molecule type" value="Genomic_DNA"/>
</dbReference>
<proteinExistence type="predicted"/>